<sequence length="122" mass="14123">MKGANSMEVTYRMQNGYQVPNLLMPQMPEVHLGKYAELRREYLKKHRRVLYTNLKTSGKLTEHLAEIEQTARKMVEQTVAQMAQNEGVTEELKAADPMRWTGLMNNLRHSAEELVLSDLIYS</sequence>
<dbReference type="Proteomes" id="UP000429811">
    <property type="component" value="Unassembled WGS sequence"/>
</dbReference>
<evidence type="ECO:0000313" key="1">
    <source>
        <dbReference type="EMBL" id="MSB51048.1"/>
    </source>
</evidence>
<evidence type="ECO:0000313" key="2">
    <source>
        <dbReference type="Proteomes" id="UP000429811"/>
    </source>
</evidence>
<dbReference type="EMBL" id="WKPO01000053">
    <property type="protein sequence ID" value="MSB51048.1"/>
    <property type="molecule type" value="Genomic_DNA"/>
</dbReference>
<organism evidence="1 2">
    <name type="scientific">Flavonifractor plautii</name>
    <name type="common">Fusobacterium plautii</name>
    <dbReference type="NCBI Taxonomy" id="292800"/>
    <lineage>
        <taxon>Bacteria</taxon>
        <taxon>Bacillati</taxon>
        <taxon>Bacillota</taxon>
        <taxon>Clostridia</taxon>
        <taxon>Eubacteriales</taxon>
        <taxon>Oscillospiraceae</taxon>
        <taxon>Flavonifractor</taxon>
    </lineage>
</organism>
<proteinExistence type="predicted"/>
<name>A0A6I2RMN7_FLAPL</name>
<dbReference type="InterPro" id="IPR026989">
    <property type="entry name" value="TnpV"/>
</dbReference>
<dbReference type="Pfam" id="PF14198">
    <property type="entry name" value="TnpV"/>
    <property type="match status" value="1"/>
</dbReference>
<reference evidence="1 2" key="1">
    <citation type="journal article" date="2019" name="Nat. Med.">
        <title>A library of human gut bacterial isolates paired with longitudinal multiomics data enables mechanistic microbiome research.</title>
        <authorList>
            <person name="Poyet M."/>
            <person name="Groussin M."/>
            <person name="Gibbons S.M."/>
            <person name="Avila-Pacheco J."/>
            <person name="Jiang X."/>
            <person name="Kearney S.M."/>
            <person name="Perrotta A.R."/>
            <person name="Berdy B."/>
            <person name="Zhao S."/>
            <person name="Lieberman T.D."/>
            <person name="Swanson P.K."/>
            <person name="Smith M."/>
            <person name="Roesemann S."/>
            <person name="Alexander J.E."/>
            <person name="Rich S.A."/>
            <person name="Livny J."/>
            <person name="Vlamakis H."/>
            <person name="Clish C."/>
            <person name="Bullock K."/>
            <person name="Deik A."/>
            <person name="Scott J."/>
            <person name="Pierce K.A."/>
            <person name="Xavier R.J."/>
            <person name="Alm E.J."/>
        </authorList>
    </citation>
    <scope>NUCLEOTIDE SEQUENCE [LARGE SCALE GENOMIC DNA]</scope>
    <source>
        <strain evidence="1 2">BIOML-A5</strain>
    </source>
</reference>
<comment type="caution">
    <text evidence="1">The sequence shown here is derived from an EMBL/GenBank/DDBJ whole genome shotgun (WGS) entry which is preliminary data.</text>
</comment>
<gene>
    <name evidence="1" type="ORF">GKE90_20560</name>
</gene>
<accession>A0A6I2RMN7</accession>
<protein>
    <submittedName>
        <fullName evidence="1">TnpV protein</fullName>
    </submittedName>
</protein>
<dbReference type="AlphaFoldDB" id="A0A6I2RMN7"/>